<dbReference type="InParanoid" id="Q236P2"/>
<organism evidence="2 3">
    <name type="scientific">Tetrahymena thermophila (strain SB210)</name>
    <dbReference type="NCBI Taxonomy" id="312017"/>
    <lineage>
        <taxon>Eukaryota</taxon>
        <taxon>Sar</taxon>
        <taxon>Alveolata</taxon>
        <taxon>Ciliophora</taxon>
        <taxon>Intramacronucleata</taxon>
        <taxon>Oligohymenophorea</taxon>
        <taxon>Hymenostomatida</taxon>
        <taxon>Tetrahymenina</taxon>
        <taxon>Tetrahymenidae</taxon>
        <taxon>Tetrahymena</taxon>
    </lineage>
</organism>
<dbReference type="InterPro" id="IPR035994">
    <property type="entry name" value="Nucleoside_phosphorylase_sf"/>
</dbReference>
<keyword evidence="3" id="KW-1185">Reference proteome</keyword>
<dbReference type="STRING" id="312017.Q236P2"/>
<dbReference type="PANTHER" id="PTHR46994">
    <property type="entry name" value="5'-METHYLTHIOADENOSINE/S-ADENOSYLHOMOCYSTEINE NUCLEOSIDASE 1"/>
    <property type="match status" value="1"/>
</dbReference>
<proteinExistence type="predicted"/>
<dbReference type="PANTHER" id="PTHR46994:SF1">
    <property type="entry name" value="5'-METHYLTHIOADENOSINE NUCLEOSIDASE"/>
    <property type="match status" value="1"/>
</dbReference>
<dbReference type="Proteomes" id="UP000009168">
    <property type="component" value="Unassembled WGS sequence"/>
</dbReference>
<dbReference type="AlphaFoldDB" id="Q236P2"/>
<dbReference type="RefSeq" id="XP_001012703.1">
    <property type="nucleotide sequence ID" value="XM_001012703.3"/>
</dbReference>
<dbReference type="KEGG" id="tet:TTHERM_00085560"/>
<dbReference type="GeneID" id="7827653"/>
<dbReference type="OMA" id="FKDKGAC"/>
<dbReference type="Pfam" id="PF01048">
    <property type="entry name" value="PNP_UDP_1"/>
    <property type="match status" value="1"/>
</dbReference>
<gene>
    <name evidence="2" type="ORF">TTHERM_00085560</name>
</gene>
<sequence>MSETQTQINYIDWPKEIKKIMFVIVMEHEANDLISLINLKRDETTLNNPFLEGYTCEYNNKQVILVKPPIDPVYKVQSVSTEPASLCVYAAIKKYNPDIVISAGTSGGVKRKENPDLHLKIKDIVVAQSIQFFTRTIIIKDWEGYVAGKQYNLLNPKPLHQILALKPVIIGTDNSFTNDNTHAIEQGIDCIEMEAAAELRVCHLLNVPFTAIKIISDVEMDDPTERETLFKDFFVHGIKNLSIKLKEFLDDIDKIANW</sequence>
<evidence type="ECO:0000313" key="2">
    <source>
        <dbReference type="EMBL" id="EAR92458.1"/>
    </source>
</evidence>
<protein>
    <submittedName>
        <fullName evidence="2">Phosphorylase family protein</fullName>
    </submittedName>
</protein>
<dbReference type="GO" id="GO:0019509">
    <property type="term" value="P:L-methionine salvage from methylthioadenosine"/>
    <property type="evidence" value="ECO:0007669"/>
    <property type="project" value="InterPro"/>
</dbReference>
<dbReference type="CDD" id="cd09008">
    <property type="entry name" value="MTAN"/>
    <property type="match status" value="1"/>
</dbReference>
<evidence type="ECO:0000259" key="1">
    <source>
        <dbReference type="Pfam" id="PF01048"/>
    </source>
</evidence>
<dbReference type="EMBL" id="GG662749">
    <property type="protein sequence ID" value="EAR92458.1"/>
    <property type="molecule type" value="Genomic_DNA"/>
</dbReference>
<dbReference type="GO" id="GO:0008930">
    <property type="term" value="F:methylthioadenosine nucleosidase activity"/>
    <property type="evidence" value="ECO:0007669"/>
    <property type="project" value="InterPro"/>
</dbReference>
<dbReference type="InterPro" id="IPR000845">
    <property type="entry name" value="Nucleoside_phosphorylase_d"/>
</dbReference>
<dbReference type="eggNOG" id="ENOG502R2NS">
    <property type="taxonomic scope" value="Eukaryota"/>
</dbReference>
<name>Q236P2_TETTS</name>
<dbReference type="SUPFAM" id="SSF53167">
    <property type="entry name" value="Purine and uridine phosphorylases"/>
    <property type="match status" value="1"/>
</dbReference>
<feature type="domain" description="Nucleoside phosphorylase" evidence="1">
    <location>
        <begin position="19"/>
        <end position="249"/>
    </location>
</feature>
<dbReference type="Gene3D" id="3.40.50.1580">
    <property type="entry name" value="Nucleoside phosphorylase domain"/>
    <property type="match status" value="1"/>
</dbReference>
<evidence type="ECO:0000313" key="3">
    <source>
        <dbReference type="Proteomes" id="UP000009168"/>
    </source>
</evidence>
<dbReference type="OrthoDB" id="1153057at2759"/>
<dbReference type="InterPro" id="IPR044580">
    <property type="entry name" value="MTAN"/>
</dbReference>
<dbReference type="HOGENOM" id="CLU_1079595_0_0_1"/>
<accession>Q236P2</accession>
<reference evidence="3" key="1">
    <citation type="journal article" date="2006" name="PLoS Biol.">
        <title>Macronuclear genome sequence of the ciliate Tetrahymena thermophila, a model eukaryote.</title>
        <authorList>
            <person name="Eisen J.A."/>
            <person name="Coyne R.S."/>
            <person name="Wu M."/>
            <person name="Wu D."/>
            <person name="Thiagarajan M."/>
            <person name="Wortman J.R."/>
            <person name="Badger J.H."/>
            <person name="Ren Q."/>
            <person name="Amedeo P."/>
            <person name="Jones K.M."/>
            <person name="Tallon L.J."/>
            <person name="Delcher A.L."/>
            <person name="Salzberg S.L."/>
            <person name="Silva J.C."/>
            <person name="Haas B.J."/>
            <person name="Majoros W.H."/>
            <person name="Farzad M."/>
            <person name="Carlton J.M."/>
            <person name="Smith R.K. Jr."/>
            <person name="Garg J."/>
            <person name="Pearlman R.E."/>
            <person name="Karrer K.M."/>
            <person name="Sun L."/>
            <person name="Manning G."/>
            <person name="Elde N.C."/>
            <person name="Turkewitz A.P."/>
            <person name="Asai D.J."/>
            <person name="Wilkes D.E."/>
            <person name="Wang Y."/>
            <person name="Cai H."/>
            <person name="Collins K."/>
            <person name="Stewart B.A."/>
            <person name="Lee S.R."/>
            <person name="Wilamowska K."/>
            <person name="Weinberg Z."/>
            <person name="Ruzzo W.L."/>
            <person name="Wloga D."/>
            <person name="Gaertig J."/>
            <person name="Frankel J."/>
            <person name="Tsao C.-C."/>
            <person name="Gorovsky M.A."/>
            <person name="Keeling P.J."/>
            <person name="Waller R.F."/>
            <person name="Patron N.J."/>
            <person name="Cherry J.M."/>
            <person name="Stover N.A."/>
            <person name="Krieger C.J."/>
            <person name="del Toro C."/>
            <person name="Ryder H.F."/>
            <person name="Williamson S.C."/>
            <person name="Barbeau R.A."/>
            <person name="Hamilton E.P."/>
            <person name="Orias E."/>
        </authorList>
    </citation>
    <scope>NUCLEOTIDE SEQUENCE [LARGE SCALE GENOMIC DNA]</scope>
    <source>
        <strain evidence="3">SB210</strain>
    </source>
</reference>
<dbReference type="GO" id="GO:0009116">
    <property type="term" value="P:nucleoside metabolic process"/>
    <property type="evidence" value="ECO:0007669"/>
    <property type="project" value="InterPro"/>
</dbReference>